<evidence type="ECO:0000313" key="5">
    <source>
        <dbReference type="Proteomes" id="UP000008063"/>
    </source>
</evidence>
<dbReference type="PROSITE" id="PS50013">
    <property type="entry name" value="CHROMO_2"/>
    <property type="match status" value="1"/>
</dbReference>
<dbReference type="STRING" id="936435.F8PLI9"/>
<dbReference type="GO" id="GO:0005634">
    <property type="term" value="C:nucleus"/>
    <property type="evidence" value="ECO:0007669"/>
    <property type="project" value="UniProtKB-SubCell"/>
</dbReference>
<dbReference type="InParanoid" id="F8PLI9"/>
<dbReference type="InterPro" id="IPR016197">
    <property type="entry name" value="Chromo-like_dom_sf"/>
</dbReference>
<dbReference type="InterPro" id="IPR023780">
    <property type="entry name" value="Chromo_domain"/>
</dbReference>
<evidence type="ECO:0000256" key="2">
    <source>
        <dbReference type="ARBA" id="ARBA00023242"/>
    </source>
</evidence>
<evidence type="ECO:0000313" key="4">
    <source>
        <dbReference type="EMBL" id="EGO02471.1"/>
    </source>
</evidence>
<feature type="domain" description="Chromo" evidence="3">
    <location>
        <begin position="40"/>
        <end position="99"/>
    </location>
</feature>
<gene>
    <name evidence="4" type="ORF">SERLA73DRAFT_69973</name>
</gene>
<dbReference type="PANTHER" id="PTHR22812">
    <property type="entry name" value="CHROMOBOX PROTEIN"/>
    <property type="match status" value="1"/>
</dbReference>
<organism evidence="5">
    <name type="scientific">Serpula lacrymans var. lacrymans (strain S7.3)</name>
    <name type="common">Dry rot fungus</name>
    <dbReference type="NCBI Taxonomy" id="936435"/>
    <lineage>
        <taxon>Eukaryota</taxon>
        <taxon>Fungi</taxon>
        <taxon>Dikarya</taxon>
        <taxon>Basidiomycota</taxon>
        <taxon>Agaricomycotina</taxon>
        <taxon>Agaricomycetes</taxon>
        <taxon>Agaricomycetidae</taxon>
        <taxon>Boletales</taxon>
        <taxon>Coniophorineae</taxon>
        <taxon>Serpulaceae</taxon>
        <taxon>Serpula</taxon>
    </lineage>
</organism>
<name>F8PLI9_SERL3</name>
<dbReference type="InterPro" id="IPR000953">
    <property type="entry name" value="Chromo/chromo_shadow_dom"/>
</dbReference>
<accession>F8PLI9</accession>
<dbReference type="InterPro" id="IPR051219">
    <property type="entry name" value="Heterochromatin_chromo-domain"/>
</dbReference>
<comment type="subcellular location">
    <subcellularLocation>
        <location evidence="1">Nucleus</location>
    </subcellularLocation>
</comment>
<dbReference type="Gene3D" id="2.40.50.40">
    <property type="match status" value="1"/>
</dbReference>
<dbReference type="Proteomes" id="UP000008063">
    <property type="component" value="Unassembled WGS sequence"/>
</dbReference>
<dbReference type="GO" id="GO:0006338">
    <property type="term" value="P:chromatin remodeling"/>
    <property type="evidence" value="ECO:0007669"/>
    <property type="project" value="UniProtKB-ARBA"/>
</dbReference>
<proteinExistence type="predicted"/>
<keyword evidence="5" id="KW-1185">Reference proteome</keyword>
<dbReference type="SMART" id="SM00298">
    <property type="entry name" value="CHROMO"/>
    <property type="match status" value="1"/>
</dbReference>
<evidence type="ECO:0000256" key="1">
    <source>
        <dbReference type="ARBA" id="ARBA00004123"/>
    </source>
</evidence>
<evidence type="ECO:0000259" key="3">
    <source>
        <dbReference type="PROSITE" id="PS50013"/>
    </source>
</evidence>
<dbReference type="CDD" id="cd00024">
    <property type="entry name" value="CD_CSD"/>
    <property type="match status" value="1"/>
</dbReference>
<dbReference type="EMBL" id="GL945476">
    <property type="protein sequence ID" value="EGO02471.1"/>
    <property type="molecule type" value="Genomic_DNA"/>
</dbReference>
<dbReference type="SUPFAM" id="SSF54160">
    <property type="entry name" value="Chromo domain-like"/>
    <property type="match status" value="1"/>
</dbReference>
<reference evidence="5" key="1">
    <citation type="journal article" date="2011" name="Science">
        <title>The plant cell wall-decomposing machinery underlies the functional diversity of forest fungi.</title>
        <authorList>
            <person name="Eastwood D.C."/>
            <person name="Floudas D."/>
            <person name="Binder M."/>
            <person name="Majcherczyk A."/>
            <person name="Schneider P."/>
            <person name="Aerts A."/>
            <person name="Asiegbu F.O."/>
            <person name="Baker S.E."/>
            <person name="Barry K."/>
            <person name="Bendiksby M."/>
            <person name="Blumentritt M."/>
            <person name="Coutinho P.M."/>
            <person name="Cullen D."/>
            <person name="de Vries R.P."/>
            <person name="Gathman A."/>
            <person name="Goodell B."/>
            <person name="Henrissat B."/>
            <person name="Ihrmark K."/>
            <person name="Kauserud H."/>
            <person name="Kohler A."/>
            <person name="LaButti K."/>
            <person name="Lapidus A."/>
            <person name="Lavin J.L."/>
            <person name="Lee Y.-H."/>
            <person name="Lindquist E."/>
            <person name="Lilly W."/>
            <person name="Lucas S."/>
            <person name="Morin E."/>
            <person name="Murat C."/>
            <person name="Oguiza J.A."/>
            <person name="Park J."/>
            <person name="Pisabarro A.G."/>
            <person name="Riley R."/>
            <person name="Rosling A."/>
            <person name="Salamov A."/>
            <person name="Schmidt O."/>
            <person name="Schmutz J."/>
            <person name="Skrede I."/>
            <person name="Stenlid J."/>
            <person name="Wiebenga A."/>
            <person name="Xie X."/>
            <person name="Kuees U."/>
            <person name="Hibbett D.S."/>
            <person name="Hoffmeister D."/>
            <person name="Hoegberg N."/>
            <person name="Martin F."/>
            <person name="Grigoriev I.V."/>
            <person name="Watkinson S.C."/>
        </authorList>
    </citation>
    <scope>NUCLEOTIDE SEQUENCE [LARGE SCALE GENOMIC DNA]</scope>
    <source>
        <strain evidence="5">strain S7.3</strain>
    </source>
</reference>
<dbReference type="OrthoDB" id="10460736at2759"/>
<dbReference type="HOGENOM" id="CLU_000384_31_1_1"/>
<keyword evidence="2" id="KW-0539">Nucleus</keyword>
<dbReference type="AlphaFoldDB" id="F8PLI9"/>
<protein>
    <recommendedName>
        <fullName evidence="3">Chromo domain-containing protein</fullName>
    </recommendedName>
</protein>
<sequence length="131" mass="15162">MRVVPTVNISRVKPYKRLLAGQRVVRPGQVVVAQEGEEEHEVKRVVDTRLKRGKLEFLVLWKGYGGKDRMWEPEAHLDNSCDSVQEFYAKNPSAPRKLRGMDSTFFNSLFQPMPKIFTTTSDIWSRLEVKP</sequence>
<dbReference type="Pfam" id="PF00385">
    <property type="entry name" value="Chromo"/>
    <property type="match status" value="1"/>
</dbReference>